<dbReference type="PROSITE" id="PS50089">
    <property type="entry name" value="ZF_RING_2"/>
    <property type="match status" value="1"/>
</dbReference>
<dbReference type="InterPro" id="IPR001841">
    <property type="entry name" value="Znf_RING"/>
</dbReference>
<proteinExistence type="predicted"/>
<dbReference type="PROSITE" id="PS00518">
    <property type="entry name" value="ZF_RING_1"/>
    <property type="match status" value="1"/>
</dbReference>
<evidence type="ECO:0000259" key="6">
    <source>
        <dbReference type="PROSITE" id="PS50089"/>
    </source>
</evidence>
<dbReference type="PANTHER" id="PTHR25462">
    <property type="entry name" value="BONUS, ISOFORM C-RELATED"/>
    <property type="match status" value="1"/>
</dbReference>
<keyword evidence="8" id="KW-1185">Reference proteome</keyword>
<sequence>MASNSDMVSVAEQEFSCPICLDLFEEPKCLPNCAHNVCGRCLEGMDKLENNSIECPVCRVESMIPKDGIAAFPKNHLLVRLIEHTPGLKEKQTIEEVMKNCKQQLEEAKSAIKSMEVRFACATREVEQTKQRVKTLAEYVVTMVREQERKMLDEIDQKWDQSQPEKKFEEKKAGNNAVCDNASSCIQTVEDILHNGELSDLKDLKDALVEEMGCFSSSLKKSIAEVNREFAEPFGVSLTDTGSVEGFIENNCLLGKLTINTALASSHQEISSVSNGPSVDSKTNIDYSRCGSLIQTIDSSSCGIAQFTPLSVAVSRNTGHFVALDEEMKRVHIFNEDGEALHTFRIMYGDLWDIAVSIEDEIIVVNRESNRLLHYDMNGNFRRKFVTNPKENVKFTSLSVDCSSGCLIVTSHPSYSESEDDTLPRVLVYSPVGVFTMSFGEGRLSSPEKAVFLNDKYFVVDSSRQSVVVFNKDGEFHKEFGRGQLECPCSIAADYNTGSLIVCNRGNCTLHIYSQNGELLHHFRTENPPVQVALSKSYDNLLICCQVEDNKKNIQMITYV</sequence>
<feature type="coiled-coil region" evidence="5">
    <location>
        <begin position="91"/>
        <end position="132"/>
    </location>
</feature>
<gene>
    <name evidence="7" type="ORF">PLOB_00001069</name>
</gene>
<dbReference type="InterPro" id="IPR011042">
    <property type="entry name" value="6-blade_b-propeller_TolB-like"/>
</dbReference>
<keyword evidence="1" id="KW-0479">Metal-binding</keyword>
<protein>
    <recommendedName>
        <fullName evidence="6">RING-type domain-containing protein</fullName>
    </recommendedName>
</protein>
<organism evidence="7 8">
    <name type="scientific">Porites lobata</name>
    <dbReference type="NCBI Taxonomy" id="104759"/>
    <lineage>
        <taxon>Eukaryota</taxon>
        <taxon>Metazoa</taxon>
        <taxon>Cnidaria</taxon>
        <taxon>Anthozoa</taxon>
        <taxon>Hexacorallia</taxon>
        <taxon>Scleractinia</taxon>
        <taxon>Fungiina</taxon>
        <taxon>Poritidae</taxon>
        <taxon>Porites</taxon>
    </lineage>
</organism>
<evidence type="ECO:0000256" key="4">
    <source>
        <dbReference type="PROSITE-ProRule" id="PRU00175"/>
    </source>
</evidence>
<name>A0ABN8N8D7_9CNID</name>
<dbReference type="InterPro" id="IPR017907">
    <property type="entry name" value="Znf_RING_CS"/>
</dbReference>
<accession>A0ABN8N8D7</accession>
<evidence type="ECO:0000256" key="5">
    <source>
        <dbReference type="SAM" id="Coils"/>
    </source>
</evidence>
<dbReference type="InterPro" id="IPR047153">
    <property type="entry name" value="TRIM45/56/19-like"/>
</dbReference>
<dbReference type="Pfam" id="PF13445">
    <property type="entry name" value="zf-RING_UBOX"/>
    <property type="match status" value="1"/>
</dbReference>
<keyword evidence="3" id="KW-0862">Zinc</keyword>
<keyword evidence="2 4" id="KW-0863">Zinc-finger</keyword>
<reference evidence="7 8" key="1">
    <citation type="submission" date="2022-05" db="EMBL/GenBank/DDBJ databases">
        <authorList>
            <consortium name="Genoscope - CEA"/>
            <person name="William W."/>
        </authorList>
    </citation>
    <scope>NUCLEOTIDE SEQUENCE [LARGE SCALE GENOMIC DNA]</scope>
</reference>
<evidence type="ECO:0000256" key="3">
    <source>
        <dbReference type="ARBA" id="ARBA00022833"/>
    </source>
</evidence>
<dbReference type="Proteomes" id="UP001159405">
    <property type="component" value="Unassembled WGS sequence"/>
</dbReference>
<feature type="domain" description="RING-type" evidence="6">
    <location>
        <begin position="17"/>
        <end position="59"/>
    </location>
</feature>
<dbReference type="EMBL" id="CALNXK010000010">
    <property type="protein sequence ID" value="CAH3042689.1"/>
    <property type="molecule type" value="Genomic_DNA"/>
</dbReference>
<evidence type="ECO:0000313" key="8">
    <source>
        <dbReference type="Proteomes" id="UP001159405"/>
    </source>
</evidence>
<dbReference type="SUPFAM" id="SSF57850">
    <property type="entry name" value="RING/U-box"/>
    <property type="match status" value="1"/>
</dbReference>
<evidence type="ECO:0000256" key="1">
    <source>
        <dbReference type="ARBA" id="ARBA00022723"/>
    </source>
</evidence>
<dbReference type="InterPro" id="IPR027370">
    <property type="entry name" value="Znf-RING_euk"/>
</dbReference>
<keyword evidence="5" id="KW-0175">Coiled coil</keyword>
<dbReference type="Gene3D" id="3.30.40.10">
    <property type="entry name" value="Zinc/RING finger domain, C3HC4 (zinc finger)"/>
    <property type="match status" value="1"/>
</dbReference>
<evidence type="ECO:0000313" key="7">
    <source>
        <dbReference type="EMBL" id="CAH3042689.1"/>
    </source>
</evidence>
<dbReference type="Gene3D" id="2.120.10.30">
    <property type="entry name" value="TolB, C-terminal domain"/>
    <property type="match status" value="1"/>
</dbReference>
<dbReference type="SMART" id="SM00184">
    <property type="entry name" value="RING"/>
    <property type="match status" value="1"/>
</dbReference>
<comment type="caution">
    <text evidence="7">The sequence shown here is derived from an EMBL/GenBank/DDBJ whole genome shotgun (WGS) entry which is preliminary data.</text>
</comment>
<evidence type="ECO:0000256" key="2">
    <source>
        <dbReference type="ARBA" id="ARBA00022771"/>
    </source>
</evidence>
<dbReference type="PANTHER" id="PTHR25462:SF300">
    <property type="entry name" value="RING-TYPE DOMAIN-CONTAINING PROTEIN"/>
    <property type="match status" value="1"/>
</dbReference>
<dbReference type="SUPFAM" id="SSF101898">
    <property type="entry name" value="NHL repeat"/>
    <property type="match status" value="1"/>
</dbReference>
<dbReference type="InterPro" id="IPR013083">
    <property type="entry name" value="Znf_RING/FYVE/PHD"/>
</dbReference>